<accession>A0AAV5KGQ1</accession>
<feature type="domain" description="Reverse transcriptase zinc-binding" evidence="1">
    <location>
        <begin position="30"/>
        <end position="120"/>
    </location>
</feature>
<keyword evidence="3" id="KW-1185">Reference proteome</keyword>
<comment type="caution">
    <text evidence="2">The sequence shown here is derived from an EMBL/GenBank/DDBJ whole genome shotgun (WGS) entry which is preliminary data.</text>
</comment>
<protein>
    <recommendedName>
        <fullName evidence="1">Reverse transcriptase zinc-binding domain-containing protein</fullName>
    </recommendedName>
</protein>
<sequence>MELQSKIRDVKTSQGSTDRWEWIHDKNGQYTTKSAYSLLTKEESGANGSTTFTRVWNPILPSKISTFNWQLLQDRIPTKMNLLRRRVIKDMGESRCGICNEREEDSTHMFLKCKMAQWLWMACAKWWGIKITLQEDCWNTFQNFERDLKEANLELLGMDGVAG</sequence>
<reference evidence="2 3" key="1">
    <citation type="journal article" date="2021" name="Commun. Biol.">
        <title>The genome of Shorea leprosula (Dipterocarpaceae) highlights the ecological relevance of drought in aseasonal tropical rainforests.</title>
        <authorList>
            <person name="Ng K.K.S."/>
            <person name="Kobayashi M.J."/>
            <person name="Fawcett J.A."/>
            <person name="Hatakeyama M."/>
            <person name="Paape T."/>
            <person name="Ng C.H."/>
            <person name="Ang C.C."/>
            <person name="Tnah L.H."/>
            <person name="Lee C.T."/>
            <person name="Nishiyama T."/>
            <person name="Sese J."/>
            <person name="O'Brien M.J."/>
            <person name="Copetti D."/>
            <person name="Mohd Noor M.I."/>
            <person name="Ong R.C."/>
            <person name="Putra M."/>
            <person name="Sireger I.Z."/>
            <person name="Indrioko S."/>
            <person name="Kosugi Y."/>
            <person name="Izuno A."/>
            <person name="Isagi Y."/>
            <person name="Lee S.L."/>
            <person name="Shimizu K.K."/>
        </authorList>
    </citation>
    <scope>NUCLEOTIDE SEQUENCE [LARGE SCALE GENOMIC DNA]</scope>
    <source>
        <strain evidence="2">214</strain>
    </source>
</reference>
<evidence type="ECO:0000259" key="1">
    <source>
        <dbReference type="Pfam" id="PF13966"/>
    </source>
</evidence>
<dbReference type="InterPro" id="IPR026960">
    <property type="entry name" value="RVT-Znf"/>
</dbReference>
<dbReference type="Proteomes" id="UP001054252">
    <property type="component" value="Unassembled WGS sequence"/>
</dbReference>
<evidence type="ECO:0000313" key="3">
    <source>
        <dbReference type="Proteomes" id="UP001054252"/>
    </source>
</evidence>
<dbReference type="EMBL" id="BPVZ01000064">
    <property type="protein sequence ID" value="GKV23716.1"/>
    <property type="molecule type" value="Genomic_DNA"/>
</dbReference>
<gene>
    <name evidence="2" type="ORF">SLEP1_g33415</name>
</gene>
<proteinExistence type="predicted"/>
<name>A0AAV5KGQ1_9ROSI</name>
<dbReference type="AlphaFoldDB" id="A0AAV5KGQ1"/>
<evidence type="ECO:0000313" key="2">
    <source>
        <dbReference type="EMBL" id="GKV23716.1"/>
    </source>
</evidence>
<organism evidence="2 3">
    <name type="scientific">Rubroshorea leprosula</name>
    <dbReference type="NCBI Taxonomy" id="152421"/>
    <lineage>
        <taxon>Eukaryota</taxon>
        <taxon>Viridiplantae</taxon>
        <taxon>Streptophyta</taxon>
        <taxon>Embryophyta</taxon>
        <taxon>Tracheophyta</taxon>
        <taxon>Spermatophyta</taxon>
        <taxon>Magnoliopsida</taxon>
        <taxon>eudicotyledons</taxon>
        <taxon>Gunneridae</taxon>
        <taxon>Pentapetalae</taxon>
        <taxon>rosids</taxon>
        <taxon>malvids</taxon>
        <taxon>Malvales</taxon>
        <taxon>Dipterocarpaceae</taxon>
        <taxon>Rubroshorea</taxon>
    </lineage>
</organism>
<dbReference type="Pfam" id="PF13966">
    <property type="entry name" value="zf-RVT"/>
    <property type="match status" value="1"/>
</dbReference>